<keyword evidence="4" id="KW-0548">Nucleotidyltransferase</keyword>
<evidence type="ECO:0000256" key="8">
    <source>
        <dbReference type="ARBA" id="ARBA00022842"/>
    </source>
</evidence>
<dbReference type="AlphaFoldDB" id="A0A9D4NYY3"/>
<evidence type="ECO:0000256" key="1">
    <source>
        <dbReference type="ARBA" id="ARBA00001946"/>
    </source>
</evidence>
<evidence type="ECO:0000256" key="6">
    <source>
        <dbReference type="ARBA" id="ARBA00022741"/>
    </source>
</evidence>
<reference evidence="10" key="2">
    <citation type="journal article" date="2021" name="World Allergy Organ. J.">
        <title>Chromosome-level assembly of Dermatophagoides farinae genome and transcriptome reveals two novel allergens Der f 37 and Der f 39.</title>
        <authorList>
            <person name="Chen J."/>
            <person name="Cai Z."/>
            <person name="Fan D."/>
            <person name="Hu J."/>
            <person name="Hou Y."/>
            <person name="He Y."/>
            <person name="Zhang Z."/>
            <person name="Zhao Z."/>
            <person name="Gao P."/>
            <person name="Hu W."/>
            <person name="Sun J."/>
            <person name="Li J."/>
            <person name="Ji K."/>
        </authorList>
    </citation>
    <scope>NUCLEOTIDE SEQUENCE</scope>
    <source>
        <strain evidence="10">JKM2019</strain>
    </source>
</reference>
<sequence>MNSVNPRYVLRNHLVQKAIMKAEQENFDEARRLLQALEKPFDENSNFDDYTERPSRSMCELRVSCSS</sequence>
<protein>
    <recommendedName>
        <fullName evidence="9">Selenoprotein O</fullName>
    </recommendedName>
</protein>
<proteinExistence type="inferred from homology"/>
<keyword evidence="3" id="KW-0808">Transferase</keyword>
<dbReference type="PANTHER" id="PTHR32057">
    <property type="entry name" value="PROTEIN ADENYLYLTRANSFERASE SELO, MITOCHONDRIAL"/>
    <property type="match status" value="1"/>
</dbReference>
<gene>
    <name evidence="10" type="ORF">HUG17_8286</name>
</gene>
<dbReference type="InterPro" id="IPR003846">
    <property type="entry name" value="SelO"/>
</dbReference>
<dbReference type="GO" id="GO:0046872">
    <property type="term" value="F:metal ion binding"/>
    <property type="evidence" value="ECO:0007669"/>
    <property type="project" value="UniProtKB-KW"/>
</dbReference>
<dbReference type="GO" id="GO:0070733">
    <property type="term" value="F:AMPylase activity"/>
    <property type="evidence" value="ECO:0007669"/>
    <property type="project" value="TreeGrafter"/>
</dbReference>
<name>A0A9D4NYY3_DERFA</name>
<comment type="caution">
    <text evidence="10">The sequence shown here is derived from an EMBL/GenBank/DDBJ whole genome shotgun (WGS) entry which is preliminary data.</text>
</comment>
<keyword evidence="5" id="KW-0479">Metal-binding</keyword>
<evidence type="ECO:0000313" key="10">
    <source>
        <dbReference type="EMBL" id="KAH7640817.1"/>
    </source>
</evidence>
<reference evidence="10" key="1">
    <citation type="submission" date="2020-06" db="EMBL/GenBank/DDBJ databases">
        <authorList>
            <person name="Ji K."/>
            <person name="Li J."/>
        </authorList>
    </citation>
    <scope>NUCLEOTIDE SEQUENCE</scope>
    <source>
        <strain evidence="10">JKM2019</strain>
        <tissue evidence="10">Whole body</tissue>
    </source>
</reference>
<organism evidence="10">
    <name type="scientific">Dermatophagoides farinae</name>
    <name type="common">American house dust mite</name>
    <dbReference type="NCBI Taxonomy" id="6954"/>
    <lineage>
        <taxon>Eukaryota</taxon>
        <taxon>Metazoa</taxon>
        <taxon>Ecdysozoa</taxon>
        <taxon>Arthropoda</taxon>
        <taxon>Chelicerata</taxon>
        <taxon>Arachnida</taxon>
        <taxon>Acari</taxon>
        <taxon>Acariformes</taxon>
        <taxon>Sarcoptiformes</taxon>
        <taxon>Astigmata</taxon>
        <taxon>Psoroptidia</taxon>
        <taxon>Analgoidea</taxon>
        <taxon>Pyroglyphidae</taxon>
        <taxon>Dermatophagoidinae</taxon>
        <taxon>Dermatophagoides</taxon>
    </lineage>
</organism>
<evidence type="ECO:0000256" key="5">
    <source>
        <dbReference type="ARBA" id="ARBA00022723"/>
    </source>
</evidence>
<evidence type="ECO:0000256" key="2">
    <source>
        <dbReference type="ARBA" id="ARBA00009747"/>
    </source>
</evidence>
<dbReference type="EMBL" id="SDOV01000005">
    <property type="protein sequence ID" value="KAH7640817.1"/>
    <property type="molecule type" value="Genomic_DNA"/>
</dbReference>
<keyword evidence="6" id="KW-0547">Nucleotide-binding</keyword>
<dbReference type="GO" id="GO:0005524">
    <property type="term" value="F:ATP binding"/>
    <property type="evidence" value="ECO:0007669"/>
    <property type="project" value="UniProtKB-KW"/>
</dbReference>
<comment type="cofactor">
    <cofactor evidence="1">
        <name>Mg(2+)</name>
        <dbReference type="ChEBI" id="CHEBI:18420"/>
    </cofactor>
</comment>
<dbReference type="PANTHER" id="PTHR32057:SF14">
    <property type="entry name" value="PROTEIN ADENYLYLTRANSFERASE SELO, MITOCHONDRIAL"/>
    <property type="match status" value="1"/>
</dbReference>
<accession>A0A9D4NYY3</accession>
<evidence type="ECO:0000256" key="7">
    <source>
        <dbReference type="ARBA" id="ARBA00022840"/>
    </source>
</evidence>
<dbReference type="Proteomes" id="UP000828236">
    <property type="component" value="Unassembled WGS sequence"/>
</dbReference>
<comment type="similarity">
    <text evidence="2">Belongs to the SELO family.</text>
</comment>
<keyword evidence="7" id="KW-0067">ATP-binding</keyword>
<evidence type="ECO:0000256" key="9">
    <source>
        <dbReference type="ARBA" id="ARBA00031547"/>
    </source>
</evidence>
<keyword evidence="8" id="KW-0460">Magnesium</keyword>
<evidence type="ECO:0000256" key="3">
    <source>
        <dbReference type="ARBA" id="ARBA00022679"/>
    </source>
</evidence>
<evidence type="ECO:0000256" key="4">
    <source>
        <dbReference type="ARBA" id="ARBA00022695"/>
    </source>
</evidence>